<dbReference type="GO" id="GO:0005634">
    <property type="term" value="C:nucleus"/>
    <property type="evidence" value="ECO:0007669"/>
    <property type="project" value="UniProtKB-SubCell"/>
</dbReference>
<proteinExistence type="inferred from homology"/>
<sequence>MKACSCKGVVSREMLEQMQNADIIQKMTEDFNEESVDYPLSFSNPTWKKFRLNLGEFLETLMSYCQYSVIYDEFLMDSLISLLTGLSDSQVRAFRHTSTFAAMKLMTGLVKIARDLSINLENCNRQYDVERTKTPQKMAPERLESLLQKRKDLRENLEEIGNMMNGIFKGVFVHRYRDIVADIRAVCMEELGKWMRTHSQFFLNDSYLKYVGWTLHDKQGHVRLQCVRSLQSLYTMQDVAGRLELFTNRFKDRMVYMVLDKEQQVAVEAIKLLGLVSETMDNVLAEEDYETVYPLVFASSRAVSSEAGAFLYKRYLCNEATDSDAKDKSRRGSSVAFFKILVSFFIESDLHDQAAYLVDSLWESASAHLKDWECQTDLLLDGEGMDDRQENAFIEILVSAARQAVEGTSPIGRVPVKKVLSGKDRKAQAEDKLKLTRHMIVTLPHLLAKFSADAEKMCLLLMVIGYLDLEVYYTERLEKHLDLLLIQVRDILQKHTKPEVLESCSRALYFLCDREQNTYKRADIILSRMVDQLTDYFSQQVSDVLQVSDLDEDEVYNIAATMKRISALYSAHDLRRWELFEPCSLIIGKGIDTGVPEQVFLPALSCCYYSLLWDLWHLYSSAQQQQIDLSALKKRLCKFCDLCQSCLSDHHAAVREQAFILLSDLLIVFGGHIASGEKSHLQPLIMHPELPLQAEMAGLLLDHVFNDVEDEDGEDEYHQLSLLHKRRNLLAGYCKLILYSALQLRSASDVFRHYVKFYRDYGDIIKELLQKSRIINKEGSTRTLLLSLTQAYTALCSEENMPPHRTAPSFLEIRELARRFSLLLGPDQIRIREDIVLLHKEGLRFSLKASPGSEWSSQNLTFMDVLSEFSHKLLKQDKVALLQYLDQLCQQCPLLQRADDEDDDALRAPLVAYKKSLHTDSDGALATPSRRHGIRTETAESEAQPPSKRRKTKSKGAVEDPSANVEDRSRRPPPLMTSTVLKEKRPPPLDQAVEREPESAGSESDFEPSQSIIVRRHFRTPSSSRGMQTRTGTPSTLSGSLHRLHLMEEEEEIVIDEEESSSGSPGGETRLLDLLDAALLDSEEDQTLF</sequence>
<dbReference type="GO" id="GO:0007059">
    <property type="term" value="P:chromosome segregation"/>
    <property type="evidence" value="ECO:0007669"/>
    <property type="project" value="UniProtKB-KW"/>
</dbReference>
<comment type="subunit">
    <text evidence="3">Part of the cohesin complex which is composed of a heterodimer between a SMC1 protein (SMC1A or SMC1B) and SMC3, which are attached via their hinge domain, and RAD21 which link them at their heads, and one STAG protein.</text>
</comment>
<dbReference type="Proteomes" id="UP000694569">
    <property type="component" value="Unplaced"/>
</dbReference>
<dbReference type="GO" id="GO:0000785">
    <property type="term" value="C:chromatin"/>
    <property type="evidence" value="ECO:0007669"/>
    <property type="project" value="UniProtKB-UniRule"/>
</dbReference>
<evidence type="ECO:0000256" key="3">
    <source>
        <dbReference type="RuleBase" id="RU369063"/>
    </source>
</evidence>
<keyword evidence="3" id="KW-0158">Chromosome</keyword>
<reference evidence="6" key="1">
    <citation type="submission" date="2025-08" db="UniProtKB">
        <authorList>
            <consortium name="Ensembl"/>
        </authorList>
    </citation>
    <scope>IDENTIFICATION</scope>
</reference>
<protein>
    <recommendedName>
        <fullName evidence="3">Cohesin subunit SA</fullName>
    </recommendedName>
    <alternativeName>
        <fullName evidence="3">SCC3 homolog</fullName>
    </alternativeName>
    <alternativeName>
        <fullName evidence="3">Stromal antigen</fullName>
    </alternativeName>
</protein>
<dbReference type="GeneTree" id="ENSGT00950000182972"/>
<comment type="function">
    <text evidence="3">Component of cohesin complex, a complex required for the cohesion of sister chromatids after DNA replication. The cohesin complex apparently forms a large proteinaceous ring within which sister chromatids can be trapped. At anaphase, the complex is cleaved and dissociates from chromatin, allowing sister chromatids to segregate.</text>
</comment>
<dbReference type="InterPro" id="IPR039662">
    <property type="entry name" value="Cohesin_Scc3/SA"/>
</dbReference>
<evidence type="ECO:0000256" key="2">
    <source>
        <dbReference type="ARBA" id="ARBA00023242"/>
    </source>
</evidence>
<dbReference type="OrthoDB" id="498590at2759"/>
<dbReference type="Pfam" id="PF24571">
    <property type="entry name" value="HEAT_SCC3-SA"/>
    <property type="match status" value="1"/>
</dbReference>
<keyword evidence="2 3" id="KW-0539">Nucleus</keyword>
<dbReference type="GO" id="GO:0051301">
    <property type="term" value="P:cell division"/>
    <property type="evidence" value="ECO:0007669"/>
    <property type="project" value="UniProtKB-UniRule"/>
</dbReference>
<accession>A0A8C5MNK9</accession>
<evidence type="ECO:0000259" key="5">
    <source>
        <dbReference type="PROSITE" id="PS51425"/>
    </source>
</evidence>
<dbReference type="Ensembl" id="ENSLLET00000017303.1">
    <property type="protein sequence ID" value="ENSLLEP00000016670.1"/>
    <property type="gene ID" value="ENSLLEG00000010592.1"/>
</dbReference>
<evidence type="ECO:0000256" key="4">
    <source>
        <dbReference type="SAM" id="MobiDB-lite"/>
    </source>
</evidence>
<comment type="subcellular location">
    <subcellularLocation>
        <location evidence="3">Nucleus</location>
    </subcellularLocation>
    <subcellularLocation>
        <location evidence="3">Chromosome</location>
    </subcellularLocation>
    <subcellularLocation>
        <location evidence="3">Chromosome</location>
        <location evidence="3">Centromere</location>
    </subcellularLocation>
</comment>
<name>A0A8C5MNK9_9ANUR</name>
<dbReference type="InterPro" id="IPR016024">
    <property type="entry name" value="ARM-type_fold"/>
</dbReference>
<feature type="domain" description="SCD" evidence="5">
    <location>
        <begin position="172"/>
        <end position="257"/>
    </location>
</feature>
<dbReference type="GO" id="GO:0000775">
    <property type="term" value="C:chromosome, centromeric region"/>
    <property type="evidence" value="ECO:0007669"/>
    <property type="project" value="UniProtKB-SubCell"/>
</dbReference>
<feature type="compositionally biased region" description="Basic and acidic residues" evidence="4">
    <location>
        <begin position="981"/>
        <end position="998"/>
    </location>
</feature>
<feature type="compositionally biased region" description="Polar residues" evidence="4">
    <location>
        <begin position="1021"/>
        <end position="1039"/>
    </location>
</feature>
<dbReference type="Pfam" id="PF21581">
    <property type="entry name" value="SCD"/>
    <property type="match status" value="1"/>
</dbReference>
<dbReference type="InterPro" id="IPR020839">
    <property type="entry name" value="SCD"/>
</dbReference>
<reference evidence="6" key="2">
    <citation type="submission" date="2025-09" db="UniProtKB">
        <authorList>
            <consortium name="Ensembl"/>
        </authorList>
    </citation>
    <scope>IDENTIFICATION</scope>
</reference>
<feature type="region of interest" description="Disordered" evidence="4">
    <location>
        <begin position="919"/>
        <end position="1011"/>
    </location>
</feature>
<keyword evidence="3" id="KW-0132">Cell division</keyword>
<keyword evidence="3" id="KW-0131">Cell cycle</keyword>
<dbReference type="InterPro" id="IPR013721">
    <property type="entry name" value="STAG"/>
</dbReference>
<evidence type="ECO:0000313" key="6">
    <source>
        <dbReference type="Ensembl" id="ENSLLEP00000016670.1"/>
    </source>
</evidence>
<dbReference type="SUPFAM" id="SSF48371">
    <property type="entry name" value="ARM repeat"/>
    <property type="match status" value="1"/>
</dbReference>
<dbReference type="GO" id="GO:0007062">
    <property type="term" value="P:sister chromatid cohesion"/>
    <property type="evidence" value="ECO:0007669"/>
    <property type="project" value="UniProtKB-UniRule"/>
</dbReference>
<dbReference type="GO" id="GO:0003682">
    <property type="term" value="F:chromatin binding"/>
    <property type="evidence" value="ECO:0007669"/>
    <property type="project" value="TreeGrafter"/>
</dbReference>
<dbReference type="Pfam" id="PF08514">
    <property type="entry name" value="STAG"/>
    <property type="match status" value="1"/>
</dbReference>
<evidence type="ECO:0000256" key="1">
    <source>
        <dbReference type="ARBA" id="ARBA00005486"/>
    </source>
</evidence>
<feature type="region of interest" description="Disordered" evidence="4">
    <location>
        <begin position="1021"/>
        <end position="1040"/>
    </location>
</feature>
<organism evidence="6 7">
    <name type="scientific">Leptobrachium leishanense</name>
    <name type="common">Leishan spiny toad</name>
    <dbReference type="NCBI Taxonomy" id="445787"/>
    <lineage>
        <taxon>Eukaryota</taxon>
        <taxon>Metazoa</taxon>
        <taxon>Chordata</taxon>
        <taxon>Craniata</taxon>
        <taxon>Vertebrata</taxon>
        <taxon>Euteleostomi</taxon>
        <taxon>Amphibia</taxon>
        <taxon>Batrachia</taxon>
        <taxon>Anura</taxon>
        <taxon>Pelobatoidea</taxon>
        <taxon>Megophryidae</taxon>
        <taxon>Leptobrachium</taxon>
    </lineage>
</organism>
<comment type="similarity">
    <text evidence="1 3">Belongs to the SCC3 family.</text>
</comment>
<dbReference type="AlphaFoldDB" id="A0A8C5MNK9"/>
<dbReference type="InterPro" id="IPR056396">
    <property type="entry name" value="HEAT_SCC3-SA"/>
</dbReference>
<dbReference type="PANTHER" id="PTHR11199:SF8">
    <property type="entry name" value="COHESIN SUBUNIT SA-3"/>
    <property type="match status" value="1"/>
</dbReference>
<dbReference type="PROSITE" id="PS51425">
    <property type="entry name" value="SCD"/>
    <property type="match status" value="1"/>
</dbReference>
<dbReference type="GO" id="GO:0008278">
    <property type="term" value="C:cohesin complex"/>
    <property type="evidence" value="ECO:0007669"/>
    <property type="project" value="UniProtKB-UniRule"/>
</dbReference>
<dbReference type="PANTHER" id="PTHR11199">
    <property type="entry name" value="STROMAL ANTIGEN"/>
    <property type="match status" value="1"/>
</dbReference>
<keyword evidence="3" id="KW-0159">Chromosome partition</keyword>
<keyword evidence="7" id="KW-1185">Reference proteome</keyword>
<evidence type="ECO:0000313" key="7">
    <source>
        <dbReference type="Proteomes" id="UP000694569"/>
    </source>
</evidence>